<comment type="caution">
    <text evidence="1">The sequence shown here is derived from an EMBL/GenBank/DDBJ whole genome shotgun (WGS) entry which is preliminary data.</text>
</comment>
<reference evidence="1 2" key="1">
    <citation type="submission" date="2019-02" db="EMBL/GenBank/DDBJ databases">
        <title>Genome sequencing of the rare red list fungi Bondarzewia mesenterica.</title>
        <authorList>
            <person name="Buettner E."/>
            <person name="Kellner H."/>
        </authorList>
    </citation>
    <scope>NUCLEOTIDE SEQUENCE [LARGE SCALE GENOMIC DNA]</scope>
    <source>
        <strain evidence="1 2">DSM 108281</strain>
    </source>
</reference>
<evidence type="ECO:0000313" key="1">
    <source>
        <dbReference type="EMBL" id="THH19315.1"/>
    </source>
</evidence>
<dbReference type="EMBL" id="SGPL01000049">
    <property type="protein sequence ID" value="THH19315.1"/>
    <property type="molecule type" value="Genomic_DNA"/>
</dbReference>
<dbReference type="Proteomes" id="UP000310158">
    <property type="component" value="Unassembled WGS sequence"/>
</dbReference>
<sequence>MSSQQQAIAMLYSCGLEKSAAVEAARGVTSEELRSPPWALYHYWMRQQPAYWGVDDRADLNTALHQLKFRPEIIALSDFGESVLCHLDARLWARRLAASVYSKRNKS</sequence>
<keyword evidence="2" id="KW-1185">Reference proteome</keyword>
<protein>
    <submittedName>
        <fullName evidence="1">Uncharacterized protein</fullName>
    </submittedName>
</protein>
<dbReference type="OrthoDB" id="2738447at2759"/>
<organism evidence="1 2">
    <name type="scientific">Bondarzewia mesenterica</name>
    <dbReference type="NCBI Taxonomy" id="1095465"/>
    <lineage>
        <taxon>Eukaryota</taxon>
        <taxon>Fungi</taxon>
        <taxon>Dikarya</taxon>
        <taxon>Basidiomycota</taxon>
        <taxon>Agaricomycotina</taxon>
        <taxon>Agaricomycetes</taxon>
        <taxon>Russulales</taxon>
        <taxon>Bondarzewiaceae</taxon>
        <taxon>Bondarzewia</taxon>
    </lineage>
</organism>
<evidence type="ECO:0000313" key="2">
    <source>
        <dbReference type="Proteomes" id="UP000310158"/>
    </source>
</evidence>
<accession>A0A4S4M329</accession>
<dbReference type="AlphaFoldDB" id="A0A4S4M329"/>
<proteinExistence type="predicted"/>
<gene>
    <name evidence="1" type="ORF">EW146_g1829</name>
</gene>
<name>A0A4S4M329_9AGAM</name>